<keyword evidence="8" id="KW-0732">Signal</keyword>
<dbReference type="PRINTS" id="PR00463">
    <property type="entry name" value="EP450I"/>
</dbReference>
<accession>A0AA88I4G8</accession>
<organism evidence="9 10">
    <name type="scientific">Artemia franciscana</name>
    <name type="common">Brine shrimp</name>
    <name type="synonym">Artemia sanfranciscana</name>
    <dbReference type="NCBI Taxonomy" id="6661"/>
    <lineage>
        <taxon>Eukaryota</taxon>
        <taxon>Metazoa</taxon>
        <taxon>Ecdysozoa</taxon>
        <taxon>Arthropoda</taxon>
        <taxon>Crustacea</taxon>
        <taxon>Branchiopoda</taxon>
        <taxon>Anostraca</taxon>
        <taxon>Artemiidae</taxon>
        <taxon>Artemia</taxon>
    </lineage>
</organism>
<dbReference type="PANTHER" id="PTHR24300">
    <property type="entry name" value="CYTOCHROME P450 508A4-RELATED"/>
    <property type="match status" value="1"/>
</dbReference>
<evidence type="ECO:0000256" key="4">
    <source>
        <dbReference type="ARBA" id="ARBA00022723"/>
    </source>
</evidence>
<keyword evidence="4" id="KW-0479">Metal-binding</keyword>
<dbReference type="Proteomes" id="UP001187531">
    <property type="component" value="Unassembled WGS sequence"/>
</dbReference>
<evidence type="ECO:0000256" key="8">
    <source>
        <dbReference type="SAM" id="SignalP"/>
    </source>
</evidence>
<dbReference type="PANTHER" id="PTHR24300:SF376">
    <property type="entry name" value="CYTOCHROME P450 15A1"/>
    <property type="match status" value="1"/>
</dbReference>
<dbReference type="SUPFAM" id="SSF48264">
    <property type="entry name" value="Cytochrome P450"/>
    <property type="match status" value="1"/>
</dbReference>
<dbReference type="GO" id="GO:0006805">
    <property type="term" value="P:xenobiotic metabolic process"/>
    <property type="evidence" value="ECO:0007669"/>
    <property type="project" value="TreeGrafter"/>
</dbReference>
<dbReference type="InterPro" id="IPR036396">
    <property type="entry name" value="Cyt_P450_sf"/>
</dbReference>
<sequence length="442" mass="50885">MILLQPFLACLLLIFWCVKFLKKGSNSEKGIREVPISGFAKYVFLNERPELILTKVSKKYGDVFFMKLGSIQIVSCCGFKAVKAMLSNKTMCDRPTSSFLQIRDPQKKLVTGLMSTNGKDWERLRVLVAKNLKVASEKLEEIFNRQIQKLLRNIELKHEIIDVHLLFPEFVLRILWEVLTSEEMQENDEEFQNFIAKNRSFFRNGNLLTNILFFTPSLQWTLKLFPSYRRFSEANTVLQKMVTKVVQRRKEAGYNSTCFIDSFIRGMSEQSRKAFNEQTLIVTVMDIFNAGAESTGNAIGFAMLRLLHYPNYYQRILEEIRDDQKVNSTKIQNRLPVFEAFLKEVMRISAVAPLSLPHSASEDTYLNGYGVIKKGCIAVANIRSVHRDPVQWKCPEDFLPERHLINGRISNSPGFIPYGLDSIFRGQITPLSVWFFMPDGGV</sequence>
<evidence type="ECO:0008006" key="11">
    <source>
        <dbReference type="Google" id="ProtNLM"/>
    </source>
</evidence>
<gene>
    <name evidence="9" type="ORF">QYM36_004778</name>
</gene>
<proteinExistence type="inferred from homology"/>
<dbReference type="AlphaFoldDB" id="A0AA88I4G8"/>
<evidence type="ECO:0000256" key="1">
    <source>
        <dbReference type="ARBA" id="ARBA00001971"/>
    </source>
</evidence>
<evidence type="ECO:0000313" key="10">
    <source>
        <dbReference type="Proteomes" id="UP001187531"/>
    </source>
</evidence>
<dbReference type="GO" id="GO:0006082">
    <property type="term" value="P:organic acid metabolic process"/>
    <property type="evidence" value="ECO:0007669"/>
    <property type="project" value="TreeGrafter"/>
</dbReference>
<dbReference type="InterPro" id="IPR001128">
    <property type="entry name" value="Cyt_P450"/>
</dbReference>
<evidence type="ECO:0000256" key="3">
    <source>
        <dbReference type="ARBA" id="ARBA00022617"/>
    </source>
</evidence>
<comment type="similarity">
    <text evidence="2">Belongs to the cytochrome P450 family.</text>
</comment>
<dbReference type="EMBL" id="JAVRJZ010000007">
    <property type="protein sequence ID" value="KAK2721008.1"/>
    <property type="molecule type" value="Genomic_DNA"/>
</dbReference>
<dbReference type="Pfam" id="PF00067">
    <property type="entry name" value="p450"/>
    <property type="match status" value="1"/>
</dbReference>
<dbReference type="GO" id="GO:0005506">
    <property type="term" value="F:iron ion binding"/>
    <property type="evidence" value="ECO:0007669"/>
    <property type="project" value="InterPro"/>
</dbReference>
<dbReference type="InterPro" id="IPR050182">
    <property type="entry name" value="Cytochrome_P450_fam2"/>
</dbReference>
<keyword evidence="5" id="KW-0560">Oxidoreductase</keyword>
<keyword evidence="7" id="KW-0503">Monooxygenase</keyword>
<comment type="caution">
    <text evidence="9">The sequence shown here is derived from an EMBL/GenBank/DDBJ whole genome shotgun (WGS) entry which is preliminary data.</text>
</comment>
<dbReference type="GO" id="GO:0016712">
    <property type="term" value="F:oxidoreductase activity, acting on paired donors, with incorporation or reduction of molecular oxygen, reduced flavin or flavoprotein as one donor, and incorporation of one atom of oxygen"/>
    <property type="evidence" value="ECO:0007669"/>
    <property type="project" value="TreeGrafter"/>
</dbReference>
<evidence type="ECO:0000256" key="6">
    <source>
        <dbReference type="ARBA" id="ARBA00023004"/>
    </source>
</evidence>
<keyword evidence="3" id="KW-0349">Heme</keyword>
<feature type="non-terminal residue" evidence="9">
    <location>
        <position position="442"/>
    </location>
</feature>
<evidence type="ECO:0000313" key="9">
    <source>
        <dbReference type="EMBL" id="KAK2721008.1"/>
    </source>
</evidence>
<keyword evidence="10" id="KW-1185">Reference proteome</keyword>
<dbReference type="GO" id="GO:0005737">
    <property type="term" value="C:cytoplasm"/>
    <property type="evidence" value="ECO:0007669"/>
    <property type="project" value="TreeGrafter"/>
</dbReference>
<evidence type="ECO:0000256" key="2">
    <source>
        <dbReference type="ARBA" id="ARBA00010617"/>
    </source>
</evidence>
<feature type="signal peptide" evidence="8">
    <location>
        <begin position="1"/>
        <end position="27"/>
    </location>
</feature>
<name>A0AA88I4G8_ARTSF</name>
<dbReference type="GO" id="GO:0020037">
    <property type="term" value="F:heme binding"/>
    <property type="evidence" value="ECO:0007669"/>
    <property type="project" value="InterPro"/>
</dbReference>
<feature type="chain" id="PRO_5041644062" description="Cytochrome P450" evidence="8">
    <location>
        <begin position="28"/>
        <end position="442"/>
    </location>
</feature>
<dbReference type="GO" id="GO:0008395">
    <property type="term" value="F:steroid hydroxylase activity"/>
    <property type="evidence" value="ECO:0007669"/>
    <property type="project" value="TreeGrafter"/>
</dbReference>
<dbReference type="Gene3D" id="1.10.630.10">
    <property type="entry name" value="Cytochrome P450"/>
    <property type="match status" value="1"/>
</dbReference>
<evidence type="ECO:0000256" key="7">
    <source>
        <dbReference type="ARBA" id="ARBA00023033"/>
    </source>
</evidence>
<dbReference type="InterPro" id="IPR002401">
    <property type="entry name" value="Cyt_P450_E_grp-I"/>
</dbReference>
<comment type="cofactor">
    <cofactor evidence="1">
        <name>heme</name>
        <dbReference type="ChEBI" id="CHEBI:30413"/>
    </cofactor>
</comment>
<keyword evidence="6" id="KW-0408">Iron</keyword>
<protein>
    <recommendedName>
        <fullName evidence="11">Cytochrome P450</fullName>
    </recommendedName>
</protein>
<evidence type="ECO:0000256" key="5">
    <source>
        <dbReference type="ARBA" id="ARBA00023002"/>
    </source>
</evidence>
<reference evidence="9" key="1">
    <citation type="submission" date="2023-07" db="EMBL/GenBank/DDBJ databases">
        <title>Chromosome-level genome assembly of Artemia franciscana.</title>
        <authorList>
            <person name="Jo E."/>
        </authorList>
    </citation>
    <scope>NUCLEOTIDE SEQUENCE</scope>
    <source>
        <tissue evidence="9">Whole body</tissue>
    </source>
</reference>